<keyword evidence="3" id="KW-1185">Reference proteome</keyword>
<dbReference type="Pfam" id="PF13439">
    <property type="entry name" value="Glyco_transf_4"/>
    <property type="match status" value="1"/>
</dbReference>
<dbReference type="PANTHER" id="PTHR45947">
    <property type="entry name" value="SULFOQUINOVOSYL TRANSFERASE SQD2"/>
    <property type="match status" value="1"/>
</dbReference>
<dbReference type="Pfam" id="PF13692">
    <property type="entry name" value="Glyco_trans_1_4"/>
    <property type="match status" value="1"/>
</dbReference>
<feature type="domain" description="Glycosyltransferase subfamily 4-like N-terminal" evidence="1">
    <location>
        <begin position="15"/>
        <end position="185"/>
    </location>
</feature>
<dbReference type="Gene3D" id="3.40.50.2000">
    <property type="entry name" value="Glycogen Phosphorylase B"/>
    <property type="match status" value="2"/>
</dbReference>
<reference evidence="2 3" key="1">
    <citation type="submission" date="2021-08" db="EMBL/GenBank/DDBJ databases">
        <title>Comparative Genomics Analysis of the Genus Qipengyuania Reveals Extensive Genetic Diversity and Metabolic Versatility, Including the Description of Fifteen Novel Species.</title>
        <authorList>
            <person name="Liu Y."/>
        </authorList>
    </citation>
    <scope>NUCLEOTIDE SEQUENCE [LARGE SCALE GENOMIC DNA]</scope>
    <source>
        <strain evidence="2 3">1NDH1</strain>
    </source>
</reference>
<evidence type="ECO:0000259" key="1">
    <source>
        <dbReference type="Pfam" id="PF13439"/>
    </source>
</evidence>
<evidence type="ECO:0000313" key="2">
    <source>
        <dbReference type="EMBL" id="QZD95964.1"/>
    </source>
</evidence>
<organism evidence="2 3">
    <name type="scientific">Qipengyuania gelatinilytica</name>
    <dbReference type="NCBI Taxonomy" id="2867231"/>
    <lineage>
        <taxon>Bacteria</taxon>
        <taxon>Pseudomonadati</taxon>
        <taxon>Pseudomonadota</taxon>
        <taxon>Alphaproteobacteria</taxon>
        <taxon>Sphingomonadales</taxon>
        <taxon>Erythrobacteraceae</taxon>
        <taxon>Qipengyuania</taxon>
    </lineage>
</organism>
<dbReference type="CDD" id="cd03801">
    <property type="entry name" value="GT4_PimA-like"/>
    <property type="match status" value="1"/>
</dbReference>
<evidence type="ECO:0000313" key="3">
    <source>
        <dbReference type="Proteomes" id="UP000824321"/>
    </source>
</evidence>
<dbReference type="PANTHER" id="PTHR45947:SF3">
    <property type="entry name" value="SULFOQUINOVOSYL TRANSFERASE SQD2"/>
    <property type="match status" value="1"/>
</dbReference>
<dbReference type="InterPro" id="IPR028098">
    <property type="entry name" value="Glyco_trans_4-like_N"/>
</dbReference>
<dbReference type="RefSeq" id="WP_221431689.1">
    <property type="nucleotide sequence ID" value="NZ_CP081294.1"/>
</dbReference>
<name>A0ABX9A4B5_9SPHN</name>
<sequence>MRILCISSFFREEGGGVAHMAHLLARELARMPGNEVTLAAHTGEAQAGDTSDKPYVRMPIRATNWFEKRLGVPLLIPHPADVSALNKAAREADVMLVHDSVYLSNLAAIASAHRQTPSIVIKHTGEVRFSSRFGQLAFSVFNDRVAPRILGNTDALAFVTKAKLKNSRPVQGPLATVIPNGIDTDVFAPTGQPRDGSLLFVGRFVAKKGIEIVREMARSMPDRQFVLAGYGTIDPRDWAQSNVTCHWRPGPAELAQLYSTCAACILPGETEGTPLVALEALACEAPTVIGQQGAAPDAELDRQMAQLPVDVENPKNTARLWCEGLDAAIAASTPDRAGIIRDYSAQRMARDYAKLIEQVMAKR</sequence>
<accession>A0ABX9A4B5</accession>
<gene>
    <name evidence="2" type="ORF">K3136_04430</name>
</gene>
<dbReference type="Proteomes" id="UP000824321">
    <property type="component" value="Chromosome"/>
</dbReference>
<dbReference type="EMBL" id="CP081294">
    <property type="protein sequence ID" value="QZD95964.1"/>
    <property type="molecule type" value="Genomic_DNA"/>
</dbReference>
<dbReference type="InterPro" id="IPR050194">
    <property type="entry name" value="Glycosyltransferase_grp1"/>
</dbReference>
<dbReference type="SUPFAM" id="SSF53756">
    <property type="entry name" value="UDP-Glycosyltransferase/glycogen phosphorylase"/>
    <property type="match status" value="1"/>
</dbReference>
<protein>
    <submittedName>
        <fullName evidence="2">Glycosyltransferase</fullName>
    </submittedName>
</protein>
<proteinExistence type="predicted"/>